<evidence type="ECO:0000313" key="1">
    <source>
        <dbReference type="EMBL" id="KAL1258634.1"/>
    </source>
</evidence>
<reference evidence="1 2" key="1">
    <citation type="submission" date="2023-09" db="EMBL/GenBank/DDBJ databases">
        <authorList>
            <person name="Wang M."/>
        </authorList>
    </citation>
    <scope>NUCLEOTIDE SEQUENCE [LARGE SCALE GENOMIC DNA]</scope>
    <source>
        <strain evidence="1">GT-2023</strain>
        <tissue evidence="1">Liver</tissue>
    </source>
</reference>
<sequence>MSFLVLTDKFLRTPDVESGTPPFLIPSEPCETNNNRFGKDLRIDWCFGVHPGVLPHSCAEILPRDVPGSSRSKTPQRRETLLLRCLRQSGASSLGAAQKPPASL</sequence>
<keyword evidence="2" id="KW-1185">Reference proteome</keyword>
<proteinExistence type="predicted"/>
<comment type="caution">
    <text evidence="1">The sequence shown here is derived from an EMBL/GenBank/DDBJ whole genome shotgun (WGS) entry which is preliminary data.</text>
</comment>
<dbReference type="Proteomes" id="UP001558613">
    <property type="component" value="Unassembled WGS sequence"/>
</dbReference>
<gene>
    <name evidence="1" type="ORF">QQF64_009211</name>
</gene>
<name>A0ABR3M0I4_9TELE</name>
<evidence type="ECO:0000313" key="2">
    <source>
        <dbReference type="Proteomes" id="UP001558613"/>
    </source>
</evidence>
<organism evidence="1 2">
    <name type="scientific">Cirrhinus molitorella</name>
    <name type="common">mud carp</name>
    <dbReference type="NCBI Taxonomy" id="172907"/>
    <lineage>
        <taxon>Eukaryota</taxon>
        <taxon>Metazoa</taxon>
        <taxon>Chordata</taxon>
        <taxon>Craniata</taxon>
        <taxon>Vertebrata</taxon>
        <taxon>Euteleostomi</taxon>
        <taxon>Actinopterygii</taxon>
        <taxon>Neopterygii</taxon>
        <taxon>Teleostei</taxon>
        <taxon>Ostariophysi</taxon>
        <taxon>Cypriniformes</taxon>
        <taxon>Cyprinidae</taxon>
        <taxon>Labeoninae</taxon>
        <taxon>Labeonini</taxon>
        <taxon>Cirrhinus</taxon>
    </lineage>
</organism>
<protein>
    <submittedName>
        <fullName evidence="1">Uncharacterized protein</fullName>
    </submittedName>
</protein>
<accession>A0ABR3M0I4</accession>
<dbReference type="EMBL" id="JAYMGO010000016">
    <property type="protein sequence ID" value="KAL1258634.1"/>
    <property type="molecule type" value="Genomic_DNA"/>
</dbReference>